<dbReference type="PROSITE" id="PS51819">
    <property type="entry name" value="VOC"/>
    <property type="match status" value="1"/>
</dbReference>
<accession>A0ABP7HBL7</accession>
<gene>
    <name evidence="3" type="ORF">GCM10022271_23390</name>
</gene>
<dbReference type="EMBL" id="BAABBI010000004">
    <property type="protein sequence ID" value="GAA3790396.1"/>
    <property type="molecule type" value="Genomic_DNA"/>
</dbReference>
<dbReference type="CDD" id="cd08352">
    <property type="entry name" value="VOC_Bs_YwkD_like"/>
    <property type="match status" value="1"/>
</dbReference>
<evidence type="ECO:0000313" key="4">
    <source>
        <dbReference type="Proteomes" id="UP001501456"/>
    </source>
</evidence>
<protein>
    <submittedName>
        <fullName evidence="3">VOC family protein</fullName>
    </submittedName>
</protein>
<dbReference type="RefSeq" id="WP_344730787.1">
    <property type="nucleotide sequence ID" value="NZ_BAABBI010000004.1"/>
</dbReference>
<comment type="caution">
    <text evidence="3">The sequence shown here is derived from an EMBL/GenBank/DDBJ whole genome shotgun (WGS) entry which is preliminary data.</text>
</comment>
<evidence type="ECO:0000313" key="3">
    <source>
        <dbReference type="EMBL" id="GAA3790396.1"/>
    </source>
</evidence>
<reference evidence="4" key="1">
    <citation type="journal article" date="2019" name="Int. J. Syst. Evol. Microbiol.">
        <title>The Global Catalogue of Microorganisms (GCM) 10K type strain sequencing project: providing services to taxonomists for standard genome sequencing and annotation.</title>
        <authorList>
            <consortium name="The Broad Institute Genomics Platform"/>
            <consortium name="The Broad Institute Genome Sequencing Center for Infectious Disease"/>
            <person name="Wu L."/>
            <person name="Ma J."/>
        </authorList>
    </citation>
    <scope>NUCLEOTIDE SEQUENCE [LARGE SCALE GENOMIC DNA]</scope>
    <source>
        <strain evidence="4">JCM 17525</strain>
    </source>
</reference>
<evidence type="ECO:0000256" key="1">
    <source>
        <dbReference type="ARBA" id="ARBA00022723"/>
    </source>
</evidence>
<organism evidence="3 4">
    <name type="scientific">Corallibacter vietnamensis</name>
    <dbReference type="NCBI Taxonomy" id="904130"/>
    <lineage>
        <taxon>Bacteria</taxon>
        <taxon>Pseudomonadati</taxon>
        <taxon>Bacteroidota</taxon>
        <taxon>Flavobacteriia</taxon>
        <taxon>Flavobacteriales</taxon>
        <taxon>Flavobacteriaceae</taxon>
        <taxon>Corallibacter</taxon>
    </lineage>
</organism>
<dbReference type="Proteomes" id="UP001501456">
    <property type="component" value="Unassembled WGS sequence"/>
</dbReference>
<dbReference type="PANTHER" id="PTHR36113">
    <property type="entry name" value="LYASE, PUTATIVE-RELATED-RELATED"/>
    <property type="match status" value="1"/>
</dbReference>
<sequence>MKIERLHHIAIICSDYEKSKRFYTEVLGFEISHEVYRAERDSYKLDLSLNGVYLIELFSFPNPPQRVSRPEATGLRHISFGVNDVDGTRDFLASRGVDSEPVRIDEFTGKRFTFFSDPDNLPIEIYEI</sequence>
<dbReference type="InterPro" id="IPR029068">
    <property type="entry name" value="Glyas_Bleomycin-R_OHBP_Dase"/>
</dbReference>
<dbReference type="InterPro" id="IPR004360">
    <property type="entry name" value="Glyas_Fos-R_dOase_dom"/>
</dbReference>
<dbReference type="InterPro" id="IPR037478">
    <property type="entry name" value="YwkD-like_dom"/>
</dbReference>
<feature type="domain" description="VOC" evidence="2">
    <location>
        <begin position="5"/>
        <end position="128"/>
    </location>
</feature>
<dbReference type="Pfam" id="PF00903">
    <property type="entry name" value="Glyoxalase"/>
    <property type="match status" value="1"/>
</dbReference>
<evidence type="ECO:0000259" key="2">
    <source>
        <dbReference type="PROSITE" id="PS51819"/>
    </source>
</evidence>
<dbReference type="SUPFAM" id="SSF54593">
    <property type="entry name" value="Glyoxalase/Bleomycin resistance protein/Dihydroxybiphenyl dioxygenase"/>
    <property type="match status" value="1"/>
</dbReference>
<proteinExistence type="predicted"/>
<dbReference type="InterPro" id="IPR037523">
    <property type="entry name" value="VOC_core"/>
</dbReference>
<name>A0ABP7HBL7_9FLAO</name>
<dbReference type="Gene3D" id="3.10.180.10">
    <property type="entry name" value="2,3-Dihydroxybiphenyl 1,2-Dioxygenase, domain 1"/>
    <property type="match status" value="1"/>
</dbReference>
<keyword evidence="4" id="KW-1185">Reference proteome</keyword>
<dbReference type="NCBIfam" id="NF008551">
    <property type="entry name" value="PRK11478.1"/>
    <property type="match status" value="1"/>
</dbReference>
<keyword evidence="1" id="KW-0479">Metal-binding</keyword>
<dbReference type="PANTHER" id="PTHR36113:SF6">
    <property type="entry name" value="FOSFOMYCIN RESISTANCE PROTEIN FOSX"/>
    <property type="match status" value="1"/>
</dbReference>
<dbReference type="InterPro" id="IPR051332">
    <property type="entry name" value="Fosfomycin_Res_Enzymes"/>
</dbReference>